<organism evidence="1 2">
    <name type="scientific">Zinderia insecticola (strain CARI)</name>
    <dbReference type="NCBI Taxonomy" id="871271"/>
    <lineage>
        <taxon>Bacteria</taxon>
        <taxon>Pseudomonadati</taxon>
        <taxon>Pseudomonadota</taxon>
        <taxon>Betaproteobacteria</taxon>
        <taxon>Burkholderiales</taxon>
        <taxon>Oxalobacteraceae</taxon>
        <taxon>Candidatus Zinderia</taxon>
    </lineage>
</organism>
<dbReference type="AlphaFoldDB" id="E0TIQ7"/>
<evidence type="ECO:0000313" key="1">
    <source>
        <dbReference type="EMBL" id="ADM89684.1"/>
    </source>
</evidence>
<dbReference type="InterPro" id="IPR015946">
    <property type="entry name" value="KH_dom-like_a/b"/>
</dbReference>
<dbReference type="HOGENOM" id="CLU_114057_1_2_4"/>
<dbReference type="InterPro" id="IPR003718">
    <property type="entry name" value="OsmC/Ohr_fam"/>
</dbReference>
<dbReference type="Proteomes" id="UP000001303">
    <property type="component" value="Chromosome"/>
</dbReference>
<accession>E0TIQ7</accession>
<sequence>MKCIIKWNKILNTTLIGITDSKNIITMNSNKNEYSSPRPMEIILLGAGGCTTYDIITILKKNNQNIISLKLLINSKRSKKIPKVFININFFFKIYGININKNLIESAINVSHKKYCSAIIMLNKTAKISHNFKIKRIKY</sequence>
<dbReference type="SUPFAM" id="SSF82784">
    <property type="entry name" value="OsmC-like"/>
    <property type="match status" value="1"/>
</dbReference>
<protein>
    <submittedName>
        <fullName evidence="1">OsmC-like protein</fullName>
    </submittedName>
</protein>
<proteinExistence type="predicted"/>
<dbReference type="STRING" id="871271.ZICARI_061"/>
<dbReference type="InterPro" id="IPR036102">
    <property type="entry name" value="OsmC/Ohrsf"/>
</dbReference>
<dbReference type="EMBL" id="CP002161">
    <property type="protein sequence ID" value="ADM89684.1"/>
    <property type="molecule type" value="Genomic_DNA"/>
</dbReference>
<keyword evidence="2" id="KW-1185">Reference proteome</keyword>
<dbReference type="Pfam" id="PF02566">
    <property type="entry name" value="OsmC"/>
    <property type="match status" value="1"/>
</dbReference>
<dbReference type="PANTHER" id="PTHR34352:SF1">
    <property type="entry name" value="PROTEIN YHFA"/>
    <property type="match status" value="1"/>
</dbReference>
<dbReference type="PANTHER" id="PTHR34352">
    <property type="entry name" value="PROTEIN YHFA"/>
    <property type="match status" value="1"/>
</dbReference>
<gene>
    <name evidence="1" type="ordered locus">ZICARI_061</name>
</gene>
<name>E0TIQ7_ZINIC</name>
<dbReference type="KEGG" id="zin:ZICARI_061"/>
<reference evidence="1 2" key="1">
    <citation type="journal article" date="2010" name="Genome Biol. Evol.">
        <title>Functional convergence in reduced genomes of bacterial symbionts spanning 200 My of evolution.</title>
        <authorList>
            <person name="McCutcheon J.P."/>
            <person name="Moran N.A."/>
        </authorList>
    </citation>
    <scope>NUCLEOTIDE SEQUENCE [LARGE SCALE GENOMIC DNA]</scope>
    <source>
        <strain evidence="1 2">CARI</strain>
    </source>
</reference>
<dbReference type="Gene3D" id="3.30.300.20">
    <property type="match status" value="1"/>
</dbReference>
<evidence type="ECO:0000313" key="2">
    <source>
        <dbReference type="Proteomes" id="UP000001303"/>
    </source>
</evidence>